<reference evidence="6 7" key="1">
    <citation type="submission" date="2017-01" db="EMBL/GenBank/DDBJ databases">
        <title>Genome analysis of Paenibacillus selenitrireducens ES3-24.</title>
        <authorList>
            <person name="Xu D."/>
            <person name="Yao R."/>
            <person name="Zheng S."/>
        </authorList>
    </citation>
    <scope>NUCLEOTIDE SEQUENCE [LARGE SCALE GENOMIC DNA]</scope>
    <source>
        <strain evidence="6 7">ES3-24</strain>
    </source>
</reference>
<dbReference type="InterPro" id="IPR012093">
    <property type="entry name" value="Pirin"/>
</dbReference>
<dbReference type="SUPFAM" id="SSF51182">
    <property type="entry name" value="RmlC-like cupins"/>
    <property type="match status" value="1"/>
</dbReference>
<feature type="binding site" evidence="2">
    <location>
        <position position="54"/>
    </location>
    <ligand>
        <name>Fe cation</name>
        <dbReference type="ChEBI" id="CHEBI:24875"/>
    </ligand>
</feature>
<gene>
    <name evidence="6" type="ORF">BVG16_10465</name>
</gene>
<accession>A0A1T2XI55</accession>
<evidence type="ECO:0000256" key="1">
    <source>
        <dbReference type="ARBA" id="ARBA00008416"/>
    </source>
</evidence>
<dbReference type="Gene3D" id="2.60.120.10">
    <property type="entry name" value="Jelly Rolls"/>
    <property type="match status" value="2"/>
</dbReference>
<feature type="binding site" evidence="2">
    <location>
        <position position="100"/>
    </location>
    <ligand>
        <name>Fe cation</name>
        <dbReference type="ChEBI" id="CHEBI:24875"/>
    </ligand>
</feature>
<dbReference type="InterPro" id="IPR014710">
    <property type="entry name" value="RmlC-like_jellyroll"/>
</dbReference>
<dbReference type="GO" id="GO:0046872">
    <property type="term" value="F:metal ion binding"/>
    <property type="evidence" value="ECO:0007669"/>
    <property type="project" value="UniProtKB-KW"/>
</dbReference>
<dbReference type="PANTHER" id="PTHR13903:SF8">
    <property type="entry name" value="PIRIN"/>
    <property type="match status" value="1"/>
</dbReference>
<evidence type="ECO:0000256" key="2">
    <source>
        <dbReference type="PIRSR" id="PIRSR006232-1"/>
    </source>
</evidence>
<dbReference type="RefSeq" id="WP_078498482.1">
    <property type="nucleotide sequence ID" value="NZ_MSZX01000003.1"/>
</dbReference>
<sequence length="270" mass="30125">MIRLYPTQRVSDGAGVLMRRVIGSTQFQDANPFLLMDEFKNDDRREYEAGFPMHPHKGFEIITYMKKGAFSHRDSSGHEGHLGEGGVQWITAGKGILHEELPEKFDGDLLGFQLWVNLPKDHKLTEPQYSNFAAESIPVVQHEGLQVKVIAGTYEDQEGPVHTHHPIHYLDVMLHGGEFAVEANEVNVIFITGGEVTIEADGEKSIVHEGTILSITDVKTITAHANEGSMVMLRAAALREPVVKYGPFVMNTCEEIEQAIQEYQNGEFAK</sequence>
<evidence type="ECO:0000313" key="7">
    <source>
        <dbReference type="Proteomes" id="UP000190188"/>
    </source>
</evidence>
<dbReference type="CDD" id="cd02909">
    <property type="entry name" value="cupin_pirin_N"/>
    <property type="match status" value="1"/>
</dbReference>
<comment type="similarity">
    <text evidence="1 3">Belongs to the pirin family.</text>
</comment>
<keyword evidence="2" id="KW-0479">Metal-binding</keyword>
<dbReference type="InterPro" id="IPR008778">
    <property type="entry name" value="Pirin_C_dom"/>
</dbReference>
<feature type="domain" description="Pirin N-terminal" evidence="4">
    <location>
        <begin position="18"/>
        <end position="116"/>
    </location>
</feature>
<dbReference type="Proteomes" id="UP000190188">
    <property type="component" value="Unassembled WGS sequence"/>
</dbReference>
<protein>
    <recommendedName>
        <fullName evidence="8">Pirin</fullName>
    </recommendedName>
</protein>
<dbReference type="Pfam" id="PF05726">
    <property type="entry name" value="Pirin_C"/>
    <property type="match status" value="1"/>
</dbReference>
<feature type="binding site" evidence="2">
    <location>
        <position position="56"/>
    </location>
    <ligand>
        <name>Fe cation</name>
        <dbReference type="ChEBI" id="CHEBI:24875"/>
    </ligand>
</feature>
<name>A0A1T2XI55_9BACL</name>
<dbReference type="Pfam" id="PF02678">
    <property type="entry name" value="Pirin"/>
    <property type="match status" value="1"/>
</dbReference>
<organism evidence="6 7">
    <name type="scientific">Paenibacillus selenitireducens</name>
    <dbReference type="NCBI Taxonomy" id="1324314"/>
    <lineage>
        <taxon>Bacteria</taxon>
        <taxon>Bacillati</taxon>
        <taxon>Bacillota</taxon>
        <taxon>Bacilli</taxon>
        <taxon>Bacillales</taxon>
        <taxon>Paenibacillaceae</taxon>
        <taxon>Paenibacillus</taxon>
    </lineage>
</organism>
<dbReference type="PIRSF" id="PIRSF006232">
    <property type="entry name" value="Pirin"/>
    <property type="match status" value="1"/>
</dbReference>
<proteinExistence type="inferred from homology"/>
<dbReference type="InterPro" id="IPR003829">
    <property type="entry name" value="Pirin_N_dom"/>
</dbReference>
<evidence type="ECO:0000256" key="3">
    <source>
        <dbReference type="RuleBase" id="RU003457"/>
    </source>
</evidence>
<dbReference type="AlphaFoldDB" id="A0A1T2XI55"/>
<comment type="cofactor">
    <cofactor evidence="2">
        <name>Fe cation</name>
        <dbReference type="ChEBI" id="CHEBI:24875"/>
    </cofactor>
    <text evidence="2">Binds 1 Fe cation per subunit.</text>
</comment>
<keyword evidence="7" id="KW-1185">Reference proteome</keyword>
<dbReference type="OrthoDB" id="321327at2"/>
<evidence type="ECO:0000259" key="4">
    <source>
        <dbReference type="Pfam" id="PF02678"/>
    </source>
</evidence>
<keyword evidence="2" id="KW-0408">Iron</keyword>
<feature type="domain" description="Pirin C-terminal" evidence="5">
    <location>
        <begin position="170"/>
        <end position="268"/>
    </location>
</feature>
<dbReference type="PANTHER" id="PTHR13903">
    <property type="entry name" value="PIRIN-RELATED"/>
    <property type="match status" value="1"/>
</dbReference>
<evidence type="ECO:0000313" key="6">
    <source>
        <dbReference type="EMBL" id="OPA79482.1"/>
    </source>
</evidence>
<feature type="binding site" evidence="2">
    <location>
        <position position="98"/>
    </location>
    <ligand>
        <name>Fe cation</name>
        <dbReference type="ChEBI" id="CHEBI:24875"/>
    </ligand>
</feature>
<dbReference type="InterPro" id="IPR011051">
    <property type="entry name" value="RmlC_Cupin_sf"/>
</dbReference>
<dbReference type="EMBL" id="MSZX01000003">
    <property type="protein sequence ID" value="OPA79482.1"/>
    <property type="molecule type" value="Genomic_DNA"/>
</dbReference>
<dbReference type="STRING" id="1324314.BVG16_10465"/>
<evidence type="ECO:0000259" key="5">
    <source>
        <dbReference type="Pfam" id="PF05726"/>
    </source>
</evidence>
<evidence type="ECO:0008006" key="8">
    <source>
        <dbReference type="Google" id="ProtNLM"/>
    </source>
</evidence>
<comment type="caution">
    <text evidence="6">The sequence shown here is derived from an EMBL/GenBank/DDBJ whole genome shotgun (WGS) entry which is preliminary data.</text>
</comment>